<organism evidence="3 4">
    <name type="scientific">Lacimonas salitolerans</name>
    <dbReference type="NCBI Taxonomy" id="1323750"/>
    <lineage>
        <taxon>Bacteria</taxon>
        <taxon>Pseudomonadati</taxon>
        <taxon>Pseudomonadota</taxon>
        <taxon>Alphaproteobacteria</taxon>
        <taxon>Rhodobacterales</taxon>
        <taxon>Paracoccaceae</taxon>
        <taxon>Lacimonas</taxon>
    </lineage>
</organism>
<evidence type="ECO:0000313" key="4">
    <source>
        <dbReference type="Proteomes" id="UP001597186"/>
    </source>
</evidence>
<dbReference type="Proteomes" id="UP001597186">
    <property type="component" value="Unassembled WGS sequence"/>
</dbReference>
<feature type="domain" description="Flavin reductase like" evidence="2">
    <location>
        <begin position="9"/>
        <end position="158"/>
    </location>
</feature>
<dbReference type="PANTHER" id="PTHR30466:SF1">
    <property type="entry name" value="FMN REDUCTASE (NADH) RUTF"/>
    <property type="match status" value="1"/>
</dbReference>
<dbReference type="InterPro" id="IPR002563">
    <property type="entry name" value="Flavin_Rdtase-like_dom"/>
</dbReference>
<dbReference type="InterPro" id="IPR012349">
    <property type="entry name" value="Split_barrel_FMN-bd"/>
</dbReference>
<dbReference type="Gene3D" id="2.30.110.10">
    <property type="entry name" value="Electron Transport, Fmn-binding Protein, Chain A"/>
    <property type="match status" value="1"/>
</dbReference>
<dbReference type="Pfam" id="PF01613">
    <property type="entry name" value="Flavin_Reduct"/>
    <property type="match status" value="1"/>
</dbReference>
<dbReference type="PANTHER" id="PTHR30466">
    <property type="entry name" value="FLAVIN REDUCTASE"/>
    <property type="match status" value="1"/>
</dbReference>
<name>A0ABW4EHZ0_9RHOB</name>
<accession>A0ABW4EHZ0</accession>
<dbReference type="RefSeq" id="WP_379917305.1">
    <property type="nucleotide sequence ID" value="NZ_JBHUDD010000143.1"/>
</dbReference>
<protein>
    <submittedName>
        <fullName evidence="3">Flavin reductase family protein</fullName>
        <ecNumber evidence="3">1.-.-.-</ecNumber>
    </submittedName>
</protein>
<sequence length="162" mass="17237">MKTEFLEGMSKAAQSVCVVTTDGIGGKGGVTVSAMTSVSVDTPTPSLLVCVHGESLTCDRIRTNRAFCANLLAEDQAEISDTFAGRKGLTGEDKFTIGTWHAGETGCPMLDDPIAAFDCRLVHDILVGSHRVFVGEVAAVRLVRDGAPLIYFDRGYARATRP</sequence>
<dbReference type="SUPFAM" id="SSF50475">
    <property type="entry name" value="FMN-binding split barrel"/>
    <property type="match status" value="1"/>
</dbReference>
<keyword evidence="1 3" id="KW-0560">Oxidoreductase</keyword>
<reference evidence="4" key="1">
    <citation type="journal article" date="2019" name="Int. J. Syst. Evol. Microbiol.">
        <title>The Global Catalogue of Microorganisms (GCM) 10K type strain sequencing project: providing services to taxonomists for standard genome sequencing and annotation.</title>
        <authorList>
            <consortium name="The Broad Institute Genomics Platform"/>
            <consortium name="The Broad Institute Genome Sequencing Center for Infectious Disease"/>
            <person name="Wu L."/>
            <person name="Ma J."/>
        </authorList>
    </citation>
    <scope>NUCLEOTIDE SEQUENCE [LARGE SCALE GENOMIC DNA]</scope>
    <source>
        <strain evidence="4">CGMCC 1.12477</strain>
    </source>
</reference>
<dbReference type="SMART" id="SM00903">
    <property type="entry name" value="Flavin_Reduct"/>
    <property type="match status" value="1"/>
</dbReference>
<dbReference type="EC" id="1.-.-.-" evidence="3"/>
<proteinExistence type="predicted"/>
<comment type="caution">
    <text evidence="3">The sequence shown here is derived from an EMBL/GenBank/DDBJ whole genome shotgun (WGS) entry which is preliminary data.</text>
</comment>
<dbReference type="EMBL" id="JBHUDD010000143">
    <property type="protein sequence ID" value="MFD1510785.1"/>
    <property type="molecule type" value="Genomic_DNA"/>
</dbReference>
<evidence type="ECO:0000259" key="2">
    <source>
        <dbReference type="SMART" id="SM00903"/>
    </source>
</evidence>
<keyword evidence="4" id="KW-1185">Reference proteome</keyword>
<dbReference type="GO" id="GO:0016491">
    <property type="term" value="F:oxidoreductase activity"/>
    <property type="evidence" value="ECO:0007669"/>
    <property type="project" value="UniProtKB-KW"/>
</dbReference>
<evidence type="ECO:0000313" key="3">
    <source>
        <dbReference type="EMBL" id="MFD1510785.1"/>
    </source>
</evidence>
<evidence type="ECO:0000256" key="1">
    <source>
        <dbReference type="ARBA" id="ARBA00023002"/>
    </source>
</evidence>
<dbReference type="InterPro" id="IPR050268">
    <property type="entry name" value="NADH-dep_flavin_reductase"/>
</dbReference>
<gene>
    <name evidence="3" type="ORF">ACFTOW_15480</name>
</gene>